<reference evidence="14 15" key="1">
    <citation type="journal article" date="2018" name="New Phytol.">
        <title>Phylogenomics of Endogonaceae and evolution of mycorrhizas within Mucoromycota.</title>
        <authorList>
            <person name="Chang Y."/>
            <person name="Desiro A."/>
            <person name="Na H."/>
            <person name="Sandor L."/>
            <person name="Lipzen A."/>
            <person name="Clum A."/>
            <person name="Barry K."/>
            <person name="Grigoriev I.V."/>
            <person name="Martin F.M."/>
            <person name="Stajich J.E."/>
            <person name="Smith M.E."/>
            <person name="Bonito G."/>
            <person name="Spatafora J.W."/>
        </authorList>
    </citation>
    <scope>NUCLEOTIDE SEQUENCE [LARGE SCALE GENOMIC DNA]</scope>
    <source>
        <strain evidence="14 15">AD002</strain>
    </source>
</reference>
<dbReference type="GO" id="GO:0098803">
    <property type="term" value="C:respiratory chain complex"/>
    <property type="evidence" value="ECO:0007669"/>
    <property type="project" value="UniProtKB-UniRule"/>
</dbReference>
<evidence type="ECO:0000256" key="5">
    <source>
        <dbReference type="ARBA" id="ARBA00022692"/>
    </source>
</evidence>
<evidence type="ECO:0000256" key="3">
    <source>
        <dbReference type="ARBA" id="ARBA00022448"/>
    </source>
</evidence>
<dbReference type="InterPro" id="IPR002680">
    <property type="entry name" value="AOX"/>
</dbReference>
<keyword evidence="11 12" id="KW-0472">Membrane</keyword>
<keyword evidence="15" id="KW-1185">Reference proteome</keyword>
<evidence type="ECO:0000256" key="4">
    <source>
        <dbReference type="ARBA" id="ARBA00022660"/>
    </source>
</evidence>
<feature type="region of interest" description="Disordered" evidence="13">
    <location>
        <begin position="383"/>
        <end position="406"/>
    </location>
</feature>
<dbReference type="Pfam" id="PF01786">
    <property type="entry name" value="AOX"/>
    <property type="match status" value="1"/>
</dbReference>
<keyword evidence="8" id="KW-1133">Transmembrane helix</keyword>
<dbReference type="GO" id="GO:0046872">
    <property type="term" value="F:metal ion binding"/>
    <property type="evidence" value="ECO:0007669"/>
    <property type="project" value="UniProtKB-UniRule"/>
</dbReference>
<evidence type="ECO:0000256" key="1">
    <source>
        <dbReference type="ARBA" id="ARBA00004370"/>
    </source>
</evidence>
<dbReference type="GO" id="GO:0016020">
    <property type="term" value="C:membrane"/>
    <property type="evidence" value="ECO:0007669"/>
    <property type="project" value="UniProtKB-SubCell"/>
</dbReference>
<proteinExistence type="inferred from homology"/>
<dbReference type="Proteomes" id="UP000274822">
    <property type="component" value="Unassembled WGS sequence"/>
</dbReference>
<evidence type="ECO:0000256" key="13">
    <source>
        <dbReference type="SAM" id="MobiDB-lite"/>
    </source>
</evidence>
<dbReference type="EC" id="1.-.-.-" evidence="12"/>
<evidence type="ECO:0000256" key="7">
    <source>
        <dbReference type="ARBA" id="ARBA00022982"/>
    </source>
</evidence>
<keyword evidence="5 12" id="KW-0812">Transmembrane</keyword>
<evidence type="ECO:0000313" key="14">
    <source>
        <dbReference type="EMBL" id="RUS26387.1"/>
    </source>
</evidence>
<comment type="subcellular location">
    <subcellularLocation>
        <location evidence="1">Membrane</location>
    </subcellularLocation>
</comment>
<dbReference type="PANTHER" id="PTHR31803">
    <property type="entry name" value="ALTERNATIVE OXIDASE"/>
    <property type="match status" value="1"/>
</dbReference>
<dbReference type="GO" id="GO:0010230">
    <property type="term" value="P:alternative respiration"/>
    <property type="evidence" value="ECO:0007669"/>
    <property type="project" value="TreeGrafter"/>
</dbReference>
<keyword evidence="4 12" id="KW-0679">Respiratory chain</keyword>
<organism evidence="14 15">
    <name type="scientific">Jimgerdemannia flammicorona</name>
    <dbReference type="NCBI Taxonomy" id="994334"/>
    <lineage>
        <taxon>Eukaryota</taxon>
        <taxon>Fungi</taxon>
        <taxon>Fungi incertae sedis</taxon>
        <taxon>Mucoromycota</taxon>
        <taxon>Mucoromycotina</taxon>
        <taxon>Endogonomycetes</taxon>
        <taxon>Endogonales</taxon>
        <taxon>Endogonaceae</taxon>
        <taxon>Jimgerdemannia</taxon>
    </lineage>
</organism>
<accession>A0A433Q9C6</accession>
<keyword evidence="3" id="KW-0813">Transport</keyword>
<dbReference type="Gene3D" id="1.20.1260.140">
    <property type="entry name" value="Alternative oxidase"/>
    <property type="match status" value="1"/>
</dbReference>
<dbReference type="EMBL" id="RBNJ01010581">
    <property type="protein sequence ID" value="RUS26387.1"/>
    <property type="molecule type" value="Genomic_DNA"/>
</dbReference>
<keyword evidence="10 12" id="KW-0408">Iron</keyword>
<dbReference type="GO" id="GO:0009916">
    <property type="term" value="F:alternative oxidase activity"/>
    <property type="evidence" value="ECO:0007669"/>
    <property type="project" value="UniProtKB-UniRule"/>
</dbReference>
<evidence type="ECO:0000256" key="10">
    <source>
        <dbReference type="ARBA" id="ARBA00023004"/>
    </source>
</evidence>
<comment type="caution">
    <text evidence="14">The sequence shown here is derived from an EMBL/GenBank/DDBJ whole genome shotgun (WGS) entry which is preliminary data.</text>
</comment>
<evidence type="ECO:0000256" key="12">
    <source>
        <dbReference type="RuleBase" id="RU003779"/>
    </source>
</evidence>
<evidence type="ECO:0000256" key="9">
    <source>
        <dbReference type="ARBA" id="ARBA00023002"/>
    </source>
</evidence>
<comment type="similarity">
    <text evidence="2 12">Belongs to the alternative oxidase family.</text>
</comment>
<dbReference type="InterPro" id="IPR038659">
    <property type="entry name" value="AOX_sf"/>
</dbReference>
<dbReference type="CDD" id="cd01053">
    <property type="entry name" value="AOX"/>
    <property type="match status" value="1"/>
</dbReference>
<keyword evidence="9 12" id="KW-0560">Oxidoreductase</keyword>
<keyword evidence="7 12" id="KW-0249">Electron transport</keyword>
<name>A0A433Q9C6_9FUNG</name>
<evidence type="ECO:0000256" key="8">
    <source>
        <dbReference type="ARBA" id="ARBA00022989"/>
    </source>
</evidence>
<evidence type="ECO:0000256" key="11">
    <source>
        <dbReference type="ARBA" id="ARBA00023136"/>
    </source>
</evidence>
<feature type="compositionally biased region" description="Low complexity" evidence="13">
    <location>
        <begin position="38"/>
        <end position="77"/>
    </location>
</feature>
<dbReference type="GO" id="GO:0005739">
    <property type="term" value="C:mitochondrion"/>
    <property type="evidence" value="ECO:0007669"/>
    <property type="project" value="TreeGrafter"/>
</dbReference>
<sequence>MLKTPRSFNLATSLISSPIRGLLFLHNQPHTFFTRFASTTTNQTPSTTNPTQSATNPTPSATNPTPSATNPTPSATNPTPPATNPTPSATNPTPPATNPTPSATKPTLSATDPVPSAVDPDEMPPDMIRELHSSHPRPMRFEFNQKDKVTSQMLENMDIGVKKHRIPATFSDFAAFNAVRLLRWLPDTYFKDNHYMRVVMLETVAAVPGMVGGMLRHLRSLRNVRHDGGWIIHLLHEAENERMHLLTWMKCLQPTWVDRSIILGVQGAFFNAYFLLYLLSPRTAHRFCGYLEEEAVISYTHFLKDIDEGKIENRPAPRIAKEYYNLQPTATIRDVVLAVRSDEALHRDSNHHFADRIAACQEDLRRDVGMLLQSPEWRNRLGNVSQEADQRWGRGEARGTPHPRDS</sequence>
<gene>
    <name evidence="14" type="ORF">BC938DRAFT_470839</name>
</gene>
<protein>
    <recommendedName>
        <fullName evidence="12">Alternative oxidase</fullName>
        <ecNumber evidence="12">1.-.-.-</ecNumber>
    </recommendedName>
</protein>
<feature type="region of interest" description="Disordered" evidence="13">
    <location>
        <begin position="38"/>
        <end position="131"/>
    </location>
</feature>
<feature type="compositionally biased region" description="Basic and acidic residues" evidence="13">
    <location>
        <begin position="388"/>
        <end position="406"/>
    </location>
</feature>
<dbReference type="PANTHER" id="PTHR31803:SF3">
    <property type="entry name" value="ALTERNATIVE OXIDASE"/>
    <property type="match status" value="1"/>
</dbReference>
<evidence type="ECO:0000256" key="2">
    <source>
        <dbReference type="ARBA" id="ARBA00008388"/>
    </source>
</evidence>
<evidence type="ECO:0000256" key="6">
    <source>
        <dbReference type="ARBA" id="ARBA00022723"/>
    </source>
</evidence>
<dbReference type="AlphaFoldDB" id="A0A433Q9C6"/>
<keyword evidence="6 12" id="KW-0479">Metal-binding</keyword>
<evidence type="ECO:0000313" key="15">
    <source>
        <dbReference type="Proteomes" id="UP000274822"/>
    </source>
</evidence>
<comment type="cofactor">
    <cofactor evidence="12">
        <name>Fe cation</name>
        <dbReference type="ChEBI" id="CHEBI:24875"/>
    </cofactor>
    <text evidence="12">Binds 2 iron ions per subunit.</text>
</comment>